<dbReference type="Pfam" id="PF18758">
    <property type="entry name" value="KDZ"/>
    <property type="match status" value="1"/>
</dbReference>
<reference evidence="2" key="1">
    <citation type="journal article" date="2020" name="New Phytol.">
        <title>Comparative genomics reveals dynamic genome evolution in host specialist ectomycorrhizal fungi.</title>
        <authorList>
            <person name="Lofgren L.A."/>
            <person name="Nguyen N.H."/>
            <person name="Vilgalys R."/>
            <person name="Ruytinx J."/>
            <person name="Liao H.L."/>
            <person name="Branco S."/>
            <person name="Kuo A."/>
            <person name="LaButti K."/>
            <person name="Lipzen A."/>
            <person name="Andreopoulos W."/>
            <person name="Pangilinan J."/>
            <person name="Riley R."/>
            <person name="Hundley H."/>
            <person name="Na H."/>
            <person name="Barry K."/>
            <person name="Grigoriev I.V."/>
            <person name="Stajich J.E."/>
            <person name="Kennedy P.G."/>
        </authorList>
    </citation>
    <scope>NUCLEOTIDE SEQUENCE</scope>
    <source>
        <strain evidence="2">DOB743</strain>
    </source>
</reference>
<dbReference type="AlphaFoldDB" id="A0A9P7A429"/>
<sequence length="813" mass="93158">MKQPSQDMLYHGGEDYFGDLDQQNVMPLQLPKSLSQNNYLRQWVPRTKEYLNILLEREAPARRSCIICGTNGVYKCHGCFGGFFEESCLVKTGLVISLGHNGNPCPCQDYKGDDIYLFADADAEDADDIPGRVDKSGIHTHKIKYYTCADAPTADIQLCQMGLFPASFTQPKTAFTFGVLDDFLLDNLECGMSAMNYYNKLRRMTTSVFPHLVPDHYRELMRVARQWWQLKLLKWNGFGHESKDRKPGDLALFCPACPQPGINVTLPPEDMQEETNSKSELPNPSWLYARSLVMDGNFKAEHLYAANPTDEVSLMDGRAFMVGDATYKAHLAQAKDAVQRSECNNHRAVNQANATRHRLEATGIGGCACARHGCFVPHAMVDFQKGERQMNMDYALCEALKHNASGIRRALTFYDVNCQYHKYLRDRVSSSPFLELDQALEIVPGIGKALCQKFRQAVKGIAESTATFQKLNETADAAKVIEWEEQERLAQQRCTINPKAMDIYEVQLQRVPTRKEQELQLLANGQRPDPACQRGVATWLAEGLSIEEAQLTLQLDLRRLGRHPTESQWLDIARRRERLQGDIDWWLAQGLRFLGDGIGDGDIQVMENELLMLEEDQIDEWMNSDYSSLKRWSCLCHQPWAQQSAPSLVPHIWFHMNWALANLGADDELLERYRPLLKEHLKVSTAVADPNARGQRNNTLAWFWSMDVEGDSRNSDWLNEFYCVHWLRAKALKDRWEEEHLLVQHEMNWTCDFFMHKAEEWIWLGALTEDKVGHLAYAVWQCKMYQCLCQDAMDSFNKARDPANRRAIFAEVE</sequence>
<protein>
    <recommendedName>
        <fullName evidence="1">CxC2-like cysteine cluster KDZ transposase-associated domain-containing protein</fullName>
    </recommendedName>
</protein>
<dbReference type="Pfam" id="PF18803">
    <property type="entry name" value="CxC2"/>
    <property type="match status" value="1"/>
</dbReference>
<name>A0A9P7A429_9AGAM</name>
<proteinExistence type="predicted"/>
<dbReference type="EMBL" id="JABBWD010000004">
    <property type="protein sequence ID" value="KAG1782095.1"/>
    <property type="molecule type" value="Genomic_DNA"/>
</dbReference>
<evidence type="ECO:0000259" key="1">
    <source>
        <dbReference type="Pfam" id="PF18803"/>
    </source>
</evidence>
<accession>A0A9P7A429</accession>
<organism evidence="2 3">
    <name type="scientific">Suillus placidus</name>
    <dbReference type="NCBI Taxonomy" id="48579"/>
    <lineage>
        <taxon>Eukaryota</taxon>
        <taxon>Fungi</taxon>
        <taxon>Dikarya</taxon>
        <taxon>Basidiomycota</taxon>
        <taxon>Agaricomycotina</taxon>
        <taxon>Agaricomycetes</taxon>
        <taxon>Agaricomycetidae</taxon>
        <taxon>Boletales</taxon>
        <taxon>Suillineae</taxon>
        <taxon>Suillaceae</taxon>
        <taxon>Suillus</taxon>
    </lineage>
</organism>
<dbReference type="InterPro" id="IPR040521">
    <property type="entry name" value="KDZ"/>
</dbReference>
<dbReference type="InterPro" id="IPR041457">
    <property type="entry name" value="CxC2_KDZ-assoc"/>
</dbReference>
<gene>
    <name evidence="2" type="ORF">EV702DRAFT_1041810</name>
</gene>
<keyword evidence="3" id="KW-1185">Reference proteome</keyword>
<comment type="caution">
    <text evidence="2">The sequence shown here is derived from an EMBL/GenBank/DDBJ whole genome shotgun (WGS) entry which is preliminary data.</text>
</comment>
<dbReference type="Proteomes" id="UP000714275">
    <property type="component" value="Unassembled WGS sequence"/>
</dbReference>
<evidence type="ECO:0000313" key="3">
    <source>
        <dbReference type="Proteomes" id="UP000714275"/>
    </source>
</evidence>
<evidence type="ECO:0000313" key="2">
    <source>
        <dbReference type="EMBL" id="KAG1782095.1"/>
    </source>
</evidence>
<feature type="domain" description="CxC2-like cysteine cluster KDZ transposase-associated" evidence="1">
    <location>
        <begin position="89"/>
        <end position="207"/>
    </location>
</feature>
<dbReference type="OrthoDB" id="3143151at2759"/>